<keyword evidence="1" id="KW-0472">Membrane</keyword>
<keyword evidence="1" id="KW-0812">Transmembrane</keyword>
<protein>
    <submittedName>
        <fullName evidence="2">Uncharacterized protein</fullName>
    </submittedName>
</protein>
<reference evidence="2" key="1">
    <citation type="journal article" date="2015" name="Nature">
        <title>Complex archaea that bridge the gap between prokaryotes and eukaryotes.</title>
        <authorList>
            <person name="Spang A."/>
            <person name="Saw J.H."/>
            <person name="Jorgensen S.L."/>
            <person name="Zaremba-Niedzwiedzka K."/>
            <person name="Martijn J."/>
            <person name="Lind A.E."/>
            <person name="van Eijk R."/>
            <person name="Schleper C."/>
            <person name="Guy L."/>
            <person name="Ettema T.J."/>
        </authorList>
    </citation>
    <scope>NUCLEOTIDE SEQUENCE</scope>
</reference>
<gene>
    <name evidence="2" type="ORF">LCGC14_0526630</name>
</gene>
<keyword evidence="1" id="KW-1133">Transmembrane helix</keyword>
<sequence length="118" mass="12820">MDTQKESTEIKTAKSIDIPASNKSFKVVKILTWLAVVSWLIIFAKVSIASPLGFAAMLTIFIGQLMVLIYISRTANAHGRSGIVWAGLSFITIPIGSIIAALMLAKIRKEEIFDVTAP</sequence>
<feature type="transmembrane region" description="Helical" evidence="1">
    <location>
        <begin position="54"/>
        <end position="71"/>
    </location>
</feature>
<organism evidence="2">
    <name type="scientific">marine sediment metagenome</name>
    <dbReference type="NCBI Taxonomy" id="412755"/>
    <lineage>
        <taxon>unclassified sequences</taxon>
        <taxon>metagenomes</taxon>
        <taxon>ecological metagenomes</taxon>
    </lineage>
</organism>
<proteinExistence type="predicted"/>
<dbReference type="AlphaFoldDB" id="A0A0F9V513"/>
<evidence type="ECO:0000256" key="1">
    <source>
        <dbReference type="SAM" id="Phobius"/>
    </source>
</evidence>
<evidence type="ECO:0000313" key="2">
    <source>
        <dbReference type="EMBL" id="KKN60973.1"/>
    </source>
</evidence>
<feature type="transmembrane region" description="Helical" evidence="1">
    <location>
        <begin position="30"/>
        <end position="48"/>
    </location>
</feature>
<name>A0A0F9V513_9ZZZZ</name>
<feature type="transmembrane region" description="Helical" evidence="1">
    <location>
        <begin position="83"/>
        <end position="105"/>
    </location>
</feature>
<accession>A0A0F9V513</accession>
<comment type="caution">
    <text evidence="2">The sequence shown here is derived from an EMBL/GenBank/DDBJ whole genome shotgun (WGS) entry which is preliminary data.</text>
</comment>
<dbReference type="EMBL" id="LAZR01000676">
    <property type="protein sequence ID" value="KKN60973.1"/>
    <property type="molecule type" value="Genomic_DNA"/>
</dbReference>